<reference evidence="1" key="1">
    <citation type="submission" date="2020-05" db="EMBL/GenBank/DDBJ databases">
        <title>WGS assembly of Panicum virgatum.</title>
        <authorList>
            <person name="Lovell J.T."/>
            <person name="Jenkins J."/>
            <person name="Shu S."/>
            <person name="Juenger T.E."/>
            <person name="Schmutz J."/>
        </authorList>
    </citation>
    <scope>NUCLEOTIDE SEQUENCE</scope>
    <source>
        <strain evidence="1">AP13</strain>
    </source>
</reference>
<dbReference type="EMBL" id="CM029046">
    <property type="protein sequence ID" value="KAG2589241.1"/>
    <property type="molecule type" value="Genomic_DNA"/>
</dbReference>
<evidence type="ECO:0000313" key="2">
    <source>
        <dbReference type="Proteomes" id="UP000823388"/>
    </source>
</evidence>
<organism evidence="1 2">
    <name type="scientific">Panicum virgatum</name>
    <name type="common">Blackwell switchgrass</name>
    <dbReference type="NCBI Taxonomy" id="38727"/>
    <lineage>
        <taxon>Eukaryota</taxon>
        <taxon>Viridiplantae</taxon>
        <taxon>Streptophyta</taxon>
        <taxon>Embryophyta</taxon>
        <taxon>Tracheophyta</taxon>
        <taxon>Spermatophyta</taxon>
        <taxon>Magnoliopsida</taxon>
        <taxon>Liliopsida</taxon>
        <taxon>Poales</taxon>
        <taxon>Poaceae</taxon>
        <taxon>PACMAD clade</taxon>
        <taxon>Panicoideae</taxon>
        <taxon>Panicodae</taxon>
        <taxon>Paniceae</taxon>
        <taxon>Panicinae</taxon>
        <taxon>Panicum</taxon>
        <taxon>Panicum sect. Hiantes</taxon>
    </lineage>
</organism>
<accession>A0A8T0RS80</accession>
<comment type="caution">
    <text evidence="1">The sequence shown here is derived from an EMBL/GenBank/DDBJ whole genome shotgun (WGS) entry which is preliminary data.</text>
</comment>
<name>A0A8T0RS80_PANVG</name>
<dbReference type="AlphaFoldDB" id="A0A8T0RS80"/>
<sequence length="156" mass="16743">MGSSMPVRQFLWQMNTGGLDSVAIQYPLRTVSHMLHRGHPRYRAVCPTSTCAPSPPPASSSSLASIPASAPPIGVSVSAALPRAHFGTMDSGHGRGGAPRHNLPVGHSAGRCLWIVKDSEAKLPAKRIELLRLVEGESKKGRSLFVSYPWCLRLLV</sequence>
<keyword evidence="2" id="KW-1185">Reference proteome</keyword>
<proteinExistence type="predicted"/>
<protein>
    <submittedName>
        <fullName evidence="1">Uncharacterized protein</fullName>
    </submittedName>
</protein>
<dbReference type="Proteomes" id="UP000823388">
    <property type="component" value="Chromosome 5N"/>
</dbReference>
<evidence type="ECO:0000313" key="1">
    <source>
        <dbReference type="EMBL" id="KAG2589241.1"/>
    </source>
</evidence>
<gene>
    <name evidence="1" type="ORF">PVAP13_5NG252400</name>
</gene>